<gene>
    <name evidence="4" type="ORF">HMPREF9333_01426</name>
</gene>
<evidence type="ECO:0000256" key="2">
    <source>
        <dbReference type="SAM" id="MobiDB-lite"/>
    </source>
</evidence>
<protein>
    <recommendedName>
        <fullName evidence="3">TerD domain-containing protein</fullName>
    </recommendedName>
</protein>
<dbReference type="STRING" id="679200.HMPREF9333_01426"/>
<dbReference type="eggNOG" id="COG2310">
    <property type="taxonomic scope" value="Bacteria"/>
</dbReference>
<evidence type="ECO:0000259" key="3">
    <source>
        <dbReference type="Pfam" id="PF02342"/>
    </source>
</evidence>
<dbReference type="PANTHER" id="PTHR32097:SF4">
    <property type="entry name" value="GENERAL STRESS PROTEIN 16U"/>
    <property type="match status" value="1"/>
</dbReference>
<dbReference type="Pfam" id="PF02342">
    <property type="entry name" value="TerD"/>
    <property type="match status" value="1"/>
</dbReference>
<comment type="similarity">
    <text evidence="1">Belongs to the CAPAB/TerDEXZ family.</text>
</comment>
<proteinExistence type="inferred from homology"/>
<feature type="compositionally biased region" description="Low complexity" evidence="2">
    <location>
        <begin position="15"/>
        <end position="26"/>
    </location>
</feature>
<dbReference type="InterPro" id="IPR051324">
    <property type="entry name" value="Stress/Tellurium_Resist"/>
</dbReference>
<dbReference type="HOGENOM" id="CLU_055120_2_1_9"/>
<dbReference type="Gene3D" id="2.60.60.30">
    <property type="entry name" value="sav2460 like domains"/>
    <property type="match status" value="1"/>
</dbReference>
<dbReference type="PANTHER" id="PTHR32097">
    <property type="entry name" value="CAMP-BINDING PROTEIN 1-RELATED"/>
    <property type="match status" value="1"/>
</dbReference>
<feature type="compositionally biased region" description="Polar residues" evidence="2">
    <location>
        <begin position="1"/>
        <end position="14"/>
    </location>
</feature>
<dbReference type="CDD" id="cd06974">
    <property type="entry name" value="TerD_like"/>
    <property type="match status" value="1"/>
</dbReference>
<feature type="region of interest" description="Disordered" evidence="2">
    <location>
        <begin position="1"/>
        <end position="34"/>
    </location>
</feature>
<keyword evidence="5" id="KW-1185">Reference proteome</keyword>
<sequence length="305" mass="33713">MNNIPMKSSSPISSTDLNNLNNTTGTAVESNNITNINLPKTQAYKQQNNQVGNMPHSAATNQVGNMQHAAATNQVGNMQHAAAAGQTAPVMPDNRFQLNQSQNGMSHSNQTNCSTEAKPLPQLKKPVQKGQKVILDESGRITKLKVCLGWNVKNPECDIDVSAFMLGKNSKVIGDEWFVFYGQTESPDKSLNFTPQDNIDRQYISIDFSKLNKDTAKIVFVLTINEAFAKHLNFSMVYDAYIRILDFNSGNELISFKMTDYYQNVISMMIGELYLHNGSWKFNAIGNGVAKDLNGLCGLYGVNVE</sequence>
<feature type="domain" description="TerD" evidence="3">
    <location>
        <begin position="127"/>
        <end position="300"/>
    </location>
</feature>
<dbReference type="InterPro" id="IPR003325">
    <property type="entry name" value="TerD"/>
</dbReference>
<name>G5GIN6_9FIRM</name>
<evidence type="ECO:0000313" key="5">
    <source>
        <dbReference type="Proteomes" id="UP000003011"/>
    </source>
</evidence>
<accession>G5GIN6</accession>
<comment type="caution">
    <text evidence="4">The sequence shown here is derived from an EMBL/GenBank/DDBJ whole genome shotgun (WGS) entry which is preliminary data.</text>
</comment>
<reference evidence="4 5" key="1">
    <citation type="submission" date="2011-08" db="EMBL/GenBank/DDBJ databases">
        <title>The Genome Sequence of Johnsonella ignava ATCC 51276.</title>
        <authorList>
            <consortium name="The Broad Institute Genome Sequencing Platform"/>
            <person name="Earl A."/>
            <person name="Ward D."/>
            <person name="Feldgarden M."/>
            <person name="Gevers D."/>
            <person name="Izard J."/>
            <person name="Blanton J.M."/>
            <person name="Baranova O.V."/>
            <person name="Dewhirst F.E."/>
            <person name="Young S.K."/>
            <person name="Zeng Q."/>
            <person name="Gargeya S."/>
            <person name="Fitzgerald M."/>
            <person name="Haas B."/>
            <person name="Abouelleil A."/>
            <person name="Alvarado L."/>
            <person name="Arachchi H.M."/>
            <person name="Berlin A."/>
            <person name="Brown A."/>
            <person name="Chapman S.B."/>
            <person name="Chen Z."/>
            <person name="Dunbar C."/>
            <person name="Freedman E."/>
            <person name="Gearin G."/>
            <person name="Gellesch M."/>
            <person name="Goldberg J."/>
            <person name="Griggs A."/>
            <person name="Gujja S."/>
            <person name="Heiman D."/>
            <person name="Howarth C."/>
            <person name="Larson L."/>
            <person name="Lui A."/>
            <person name="MacDonald P.J.P."/>
            <person name="Montmayeur A."/>
            <person name="Murphy C."/>
            <person name="Neiman D."/>
            <person name="Pearson M."/>
            <person name="Priest M."/>
            <person name="Roberts A."/>
            <person name="Saif S."/>
            <person name="Shea T."/>
            <person name="Shenoy N."/>
            <person name="Sisk P."/>
            <person name="Stolte C."/>
            <person name="Sykes S."/>
            <person name="Wortman J."/>
            <person name="Nusbaum C."/>
            <person name="Birren B."/>
        </authorList>
    </citation>
    <scope>NUCLEOTIDE SEQUENCE [LARGE SCALE GENOMIC DNA]</scope>
    <source>
        <strain evidence="4 5">ATCC 51276</strain>
    </source>
</reference>
<organism evidence="4 5">
    <name type="scientific">Johnsonella ignava ATCC 51276</name>
    <dbReference type="NCBI Taxonomy" id="679200"/>
    <lineage>
        <taxon>Bacteria</taxon>
        <taxon>Bacillati</taxon>
        <taxon>Bacillota</taxon>
        <taxon>Clostridia</taxon>
        <taxon>Lachnospirales</taxon>
        <taxon>Lachnospiraceae</taxon>
        <taxon>Johnsonella</taxon>
    </lineage>
</organism>
<dbReference type="RefSeq" id="WP_005541058.1">
    <property type="nucleotide sequence ID" value="NZ_JH378833.1"/>
</dbReference>
<dbReference type="AlphaFoldDB" id="G5GIN6"/>
<evidence type="ECO:0000256" key="1">
    <source>
        <dbReference type="ARBA" id="ARBA00008775"/>
    </source>
</evidence>
<dbReference type="Proteomes" id="UP000003011">
    <property type="component" value="Unassembled WGS sequence"/>
</dbReference>
<dbReference type="EMBL" id="ACZL01000023">
    <property type="protein sequence ID" value="EHI55290.1"/>
    <property type="molecule type" value="Genomic_DNA"/>
</dbReference>
<evidence type="ECO:0000313" key="4">
    <source>
        <dbReference type="EMBL" id="EHI55290.1"/>
    </source>
</evidence>